<dbReference type="HAMAP" id="MF_01274">
    <property type="entry name" value="Pantothen_kinase_3"/>
    <property type="match status" value="1"/>
</dbReference>
<dbReference type="Pfam" id="PF03309">
    <property type="entry name" value="Pan_kinase"/>
    <property type="match status" value="1"/>
</dbReference>
<evidence type="ECO:0000313" key="18">
    <source>
        <dbReference type="Proteomes" id="UP000288361"/>
    </source>
</evidence>
<evidence type="ECO:0000256" key="12">
    <source>
        <dbReference type="ARBA" id="ARBA00022958"/>
    </source>
</evidence>
<dbReference type="EMBL" id="PIQA01000003">
    <property type="protein sequence ID" value="RUO66723.1"/>
    <property type="molecule type" value="Genomic_DNA"/>
</dbReference>
<keyword evidence="7 16" id="KW-0963">Cytoplasm</keyword>
<evidence type="ECO:0000256" key="8">
    <source>
        <dbReference type="ARBA" id="ARBA00022679"/>
    </source>
</evidence>
<dbReference type="RefSeq" id="WP_126751876.1">
    <property type="nucleotide sequence ID" value="NZ_JBHUMT010000013.1"/>
</dbReference>
<keyword evidence="8 16" id="KW-0808">Transferase</keyword>
<sequence length="261" mass="28390">MLLIDAGNTRCKFAWWDKHTDSIQWLGAIEHQHWLNDLSRSLKDILLGVINREQIKKTTEALGVSVASVQVVDTLNQSLAELGINVRWQSTRATQLGVVNAYREKPEALGADRWLALLGCHKAITGHALIIDAGTALTVDWLTRDGQHLGGWIVPGRQLMLNALGQGTAQLGNVPIEQSAQAKLEPGVSTREGMLHGIEASLIGVVYEAAKLSPSLFNDETFTVVVTGGDSEQLASHLSGNICRIDDLTFKGLRLCADNKQ</sequence>
<protein>
    <recommendedName>
        <fullName evidence="15 16">Type III pantothenate kinase</fullName>
        <ecNumber evidence="6 16">2.7.1.33</ecNumber>
    </recommendedName>
    <alternativeName>
        <fullName evidence="16">PanK-III</fullName>
    </alternativeName>
    <alternativeName>
        <fullName evidence="16">Pantothenic acid kinase</fullName>
    </alternativeName>
</protein>
<keyword evidence="12 16" id="KW-0630">Potassium</keyword>
<evidence type="ECO:0000256" key="2">
    <source>
        <dbReference type="ARBA" id="ARBA00001958"/>
    </source>
</evidence>
<comment type="cofactor">
    <cofactor evidence="16">
        <name>NH4(+)</name>
        <dbReference type="ChEBI" id="CHEBI:28938"/>
    </cofactor>
    <cofactor evidence="16">
        <name>K(+)</name>
        <dbReference type="ChEBI" id="CHEBI:29103"/>
    </cofactor>
    <text evidence="16">A monovalent cation. Ammonium or potassium.</text>
</comment>
<feature type="binding site" evidence="16">
    <location>
        <position position="190"/>
    </location>
    <ligand>
        <name>substrate</name>
    </ligand>
</feature>
<dbReference type="Proteomes" id="UP000288361">
    <property type="component" value="Unassembled WGS sequence"/>
</dbReference>
<dbReference type="InterPro" id="IPR004619">
    <property type="entry name" value="Type_III_PanK"/>
</dbReference>
<feature type="binding site" evidence="16">
    <location>
        <begin position="110"/>
        <end position="113"/>
    </location>
    <ligand>
        <name>substrate</name>
    </ligand>
</feature>
<evidence type="ECO:0000256" key="13">
    <source>
        <dbReference type="ARBA" id="ARBA00022993"/>
    </source>
</evidence>
<dbReference type="PANTHER" id="PTHR34265">
    <property type="entry name" value="TYPE III PANTOTHENATE KINASE"/>
    <property type="match status" value="1"/>
</dbReference>
<evidence type="ECO:0000256" key="7">
    <source>
        <dbReference type="ARBA" id="ARBA00022490"/>
    </source>
</evidence>
<feature type="binding site" evidence="16">
    <location>
        <position position="132"/>
    </location>
    <ligand>
        <name>K(+)</name>
        <dbReference type="ChEBI" id="CHEBI:29103"/>
    </ligand>
</feature>
<evidence type="ECO:0000256" key="16">
    <source>
        <dbReference type="HAMAP-Rule" id="MF_01274"/>
    </source>
</evidence>
<comment type="similarity">
    <text evidence="14 16">Belongs to the type III pantothenate kinase family.</text>
</comment>
<keyword evidence="9 16" id="KW-0547">Nucleotide-binding</keyword>
<comment type="catalytic activity">
    <reaction evidence="1 16">
        <text>(R)-pantothenate + ATP = (R)-4'-phosphopantothenate + ADP + H(+)</text>
        <dbReference type="Rhea" id="RHEA:16373"/>
        <dbReference type="ChEBI" id="CHEBI:10986"/>
        <dbReference type="ChEBI" id="CHEBI:15378"/>
        <dbReference type="ChEBI" id="CHEBI:29032"/>
        <dbReference type="ChEBI" id="CHEBI:30616"/>
        <dbReference type="ChEBI" id="CHEBI:456216"/>
        <dbReference type="EC" id="2.7.1.33"/>
    </reaction>
</comment>
<evidence type="ECO:0000256" key="9">
    <source>
        <dbReference type="ARBA" id="ARBA00022741"/>
    </source>
</evidence>
<dbReference type="InterPro" id="IPR043129">
    <property type="entry name" value="ATPase_NBD"/>
</dbReference>
<comment type="function">
    <text evidence="16">Catalyzes the phosphorylation of pantothenate (Pan), the first step in CoA biosynthesis.</text>
</comment>
<evidence type="ECO:0000256" key="5">
    <source>
        <dbReference type="ARBA" id="ARBA00011738"/>
    </source>
</evidence>
<dbReference type="AlphaFoldDB" id="A0A432YTS2"/>
<dbReference type="PANTHER" id="PTHR34265:SF1">
    <property type="entry name" value="TYPE III PANTOTHENATE KINASE"/>
    <property type="match status" value="1"/>
</dbReference>
<dbReference type="NCBIfam" id="TIGR00671">
    <property type="entry name" value="baf"/>
    <property type="match status" value="1"/>
</dbReference>
<keyword evidence="10 16" id="KW-0418">Kinase</keyword>
<dbReference type="SUPFAM" id="SSF53067">
    <property type="entry name" value="Actin-like ATPase domain"/>
    <property type="match status" value="2"/>
</dbReference>
<comment type="subunit">
    <text evidence="5 16">Homodimer.</text>
</comment>
<evidence type="ECO:0000256" key="6">
    <source>
        <dbReference type="ARBA" id="ARBA00012102"/>
    </source>
</evidence>
<dbReference type="EC" id="2.7.1.33" evidence="6 16"/>
<evidence type="ECO:0000256" key="3">
    <source>
        <dbReference type="ARBA" id="ARBA00004496"/>
    </source>
</evidence>
<evidence type="ECO:0000313" key="17">
    <source>
        <dbReference type="EMBL" id="RUO66723.1"/>
    </source>
</evidence>
<evidence type="ECO:0000256" key="10">
    <source>
        <dbReference type="ARBA" id="ARBA00022777"/>
    </source>
</evidence>
<dbReference type="GO" id="GO:0005737">
    <property type="term" value="C:cytoplasm"/>
    <property type="evidence" value="ECO:0007669"/>
    <property type="project" value="UniProtKB-SubCell"/>
</dbReference>
<gene>
    <name evidence="16" type="primary">coaX</name>
    <name evidence="17" type="ORF">CWI73_05425</name>
</gene>
<comment type="pathway">
    <text evidence="4 16">Cofactor biosynthesis; coenzyme A biosynthesis; CoA from (R)-pantothenate: step 1/5.</text>
</comment>
<keyword evidence="16" id="KW-0479">Metal-binding</keyword>
<evidence type="ECO:0000256" key="15">
    <source>
        <dbReference type="ARBA" id="ARBA00040883"/>
    </source>
</evidence>
<evidence type="ECO:0000256" key="14">
    <source>
        <dbReference type="ARBA" id="ARBA00038036"/>
    </source>
</evidence>
<evidence type="ECO:0000256" key="11">
    <source>
        <dbReference type="ARBA" id="ARBA00022840"/>
    </source>
</evidence>
<reference evidence="17 18" key="1">
    <citation type="journal article" date="2011" name="Front. Microbiol.">
        <title>Genomic signatures of strain selection and enhancement in Bacillus atrophaeus var. globigii, a historical biowarfare simulant.</title>
        <authorList>
            <person name="Gibbons H.S."/>
            <person name="Broomall S.M."/>
            <person name="McNew L.A."/>
            <person name="Daligault H."/>
            <person name="Chapman C."/>
            <person name="Bruce D."/>
            <person name="Karavis M."/>
            <person name="Krepps M."/>
            <person name="McGregor P.A."/>
            <person name="Hong C."/>
            <person name="Park K.H."/>
            <person name="Akmal A."/>
            <person name="Feldman A."/>
            <person name="Lin J.S."/>
            <person name="Chang W.E."/>
            <person name="Higgs B.W."/>
            <person name="Demirev P."/>
            <person name="Lindquist J."/>
            <person name="Liem A."/>
            <person name="Fochler E."/>
            <person name="Read T.D."/>
            <person name="Tapia R."/>
            <person name="Johnson S."/>
            <person name="Bishop-Lilly K.A."/>
            <person name="Detter C."/>
            <person name="Han C."/>
            <person name="Sozhamannan S."/>
            <person name="Rosenzweig C.N."/>
            <person name="Skowronski E.W."/>
        </authorList>
    </citation>
    <scope>NUCLEOTIDE SEQUENCE [LARGE SCALE GENOMIC DNA]</scope>
    <source>
        <strain evidence="17 18">TPS4-2</strain>
    </source>
</reference>
<accession>A0A432YTS2</accession>
<keyword evidence="11 16" id="KW-0067">ATP-binding</keyword>
<comment type="subcellular location">
    <subcellularLocation>
        <location evidence="3 16">Cytoplasm</location>
    </subcellularLocation>
</comment>
<dbReference type="CDD" id="cd24015">
    <property type="entry name" value="ASKHA_NBD_PanK-III"/>
    <property type="match status" value="1"/>
</dbReference>
<organism evidence="17 18">
    <name type="scientific">Idiomarina piscisalsi</name>
    <dbReference type="NCBI Taxonomy" id="1096243"/>
    <lineage>
        <taxon>Bacteria</taxon>
        <taxon>Pseudomonadati</taxon>
        <taxon>Pseudomonadota</taxon>
        <taxon>Gammaproteobacteria</taxon>
        <taxon>Alteromonadales</taxon>
        <taxon>Idiomarinaceae</taxon>
        <taxon>Idiomarina</taxon>
    </lineage>
</organism>
<feature type="binding site" evidence="16">
    <location>
        <position position="135"/>
    </location>
    <ligand>
        <name>ATP</name>
        <dbReference type="ChEBI" id="CHEBI:30616"/>
    </ligand>
</feature>
<comment type="caution">
    <text evidence="17">The sequence shown here is derived from an EMBL/GenBank/DDBJ whole genome shotgun (WGS) entry which is preliminary data.</text>
</comment>
<dbReference type="Gene3D" id="3.30.420.40">
    <property type="match status" value="2"/>
</dbReference>
<dbReference type="GO" id="GO:0004594">
    <property type="term" value="F:pantothenate kinase activity"/>
    <property type="evidence" value="ECO:0007669"/>
    <property type="project" value="UniProtKB-UniRule"/>
</dbReference>
<comment type="cofactor">
    <cofactor evidence="2">
        <name>K(+)</name>
        <dbReference type="ChEBI" id="CHEBI:29103"/>
    </cofactor>
</comment>
<keyword evidence="13 16" id="KW-0173">Coenzyme A biosynthesis</keyword>
<dbReference type="UniPathway" id="UPA00241">
    <property type="reaction ID" value="UER00352"/>
</dbReference>
<dbReference type="GO" id="GO:0005524">
    <property type="term" value="F:ATP binding"/>
    <property type="evidence" value="ECO:0007669"/>
    <property type="project" value="UniProtKB-UniRule"/>
</dbReference>
<feature type="binding site" evidence="16">
    <location>
        <begin position="5"/>
        <end position="12"/>
    </location>
    <ligand>
        <name>ATP</name>
        <dbReference type="ChEBI" id="CHEBI:30616"/>
    </ligand>
</feature>
<dbReference type="GO" id="GO:0015937">
    <property type="term" value="P:coenzyme A biosynthetic process"/>
    <property type="evidence" value="ECO:0007669"/>
    <property type="project" value="UniProtKB-UniRule"/>
</dbReference>
<evidence type="ECO:0000256" key="4">
    <source>
        <dbReference type="ARBA" id="ARBA00005225"/>
    </source>
</evidence>
<feature type="active site" description="Proton acceptor" evidence="16">
    <location>
        <position position="112"/>
    </location>
</feature>
<evidence type="ECO:0000256" key="1">
    <source>
        <dbReference type="ARBA" id="ARBA00001206"/>
    </source>
</evidence>
<dbReference type="GO" id="GO:0046872">
    <property type="term" value="F:metal ion binding"/>
    <property type="evidence" value="ECO:0007669"/>
    <property type="project" value="UniProtKB-KW"/>
</dbReference>
<feature type="binding site" evidence="16">
    <location>
        <position position="102"/>
    </location>
    <ligand>
        <name>substrate</name>
    </ligand>
</feature>
<name>A0A432YTS2_9GAMM</name>
<proteinExistence type="inferred from homology"/>